<proteinExistence type="inferred from homology"/>
<accession>A0A7R9MG27</accession>
<dbReference type="GO" id="GO:0004045">
    <property type="term" value="F:peptidyl-tRNA hydrolase activity"/>
    <property type="evidence" value="ECO:0007669"/>
    <property type="project" value="UniProtKB-EC"/>
</dbReference>
<gene>
    <name evidence="6" type="ORF">ONB1V03_LOCUS15984</name>
</gene>
<keyword evidence="2" id="KW-0820">tRNA-binding</keyword>
<dbReference type="Pfam" id="PF01195">
    <property type="entry name" value="Pept_tRNA_hydro"/>
    <property type="match status" value="1"/>
</dbReference>
<keyword evidence="4" id="KW-0694">RNA-binding</keyword>
<dbReference type="InterPro" id="IPR036416">
    <property type="entry name" value="Pept_tRNA_hydro_sf"/>
</dbReference>
<evidence type="ECO:0000256" key="4">
    <source>
        <dbReference type="ARBA" id="ARBA00022884"/>
    </source>
</evidence>
<keyword evidence="3" id="KW-0378">Hydrolase</keyword>
<keyword evidence="7" id="KW-1185">Reference proteome</keyword>
<evidence type="ECO:0000256" key="2">
    <source>
        <dbReference type="ARBA" id="ARBA00022555"/>
    </source>
</evidence>
<evidence type="ECO:0000313" key="6">
    <source>
        <dbReference type="EMBL" id="CAD7659388.1"/>
    </source>
</evidence>
<protein>
    <recommendedName>
        <fullName evidence="1">peptidyl-tRNA hydrolase</fullName>
        <ecNumber evidence="1">3.1.1.29</ecNumber>
    </recommendedName>
</protein>
<dbReference type="SUPFAM" id="SSF53178">
    <property type="entry name" value="Peptidyl-tRNA hydrolase-like"/>
    <property type="match status" value="1"/>
</dbReference>
<dbReference type="EMBL" id="OC932094">
    <property type="protein sequence ID" value="CAD7659388.1"/>
    <property type="molecule type" value="Genomic_DNA"/>
</dbReference>
<evidence type="ECO:0000313" key="7">
    <source>
        <dbReference type="Proteomes" id="UP000728032"/>
    </source>
</evidence>
<feature type="non-terminal residue" evidence="6">
    <location>
        <position position="94"/>
    </location>
</feature>
<name>A0A7R9MG27_9ACAR</name>
<dbReference type="EC" id="3.1.1.29" evidence="1"/>
<dbReference type="EMBL" id="CAJPVJ010017269">
    <property type="protein sequence ID" value="CAG2176550.1"/>
    <property type="molecule type" value="Genomic_DNA"/>
</dbReference>
<dbReference type="OrthoDB" id="8299775at2759"/>
<dbReference type="InterPro" id="IPR018171">
    <property type="entry name" value="Pept_tRNA_hydro_CS"/>
</dbReference>
<dbReference type="PANTHER" id="PTHR17224">
    <property type="entry name" value="PEPTIDYL-TRNA HYDROLASE"/>
    <property type="match status" value="1"/>
</dbReference>
<dbReference type="Proteomes" id="UP000728032">
    <property type="component" value="Unassembled WGS sequence"/>
</dbReference>
<dbReference type="PANTHER" id="PTHR17224:SF1">
    <property type="entry name" value="PEPTIDYL-TRNA HYDROLASE"/>
    <property type="match status" value="1"/>
</dbReference>
<comment type="similarity">
    <text evidence="5">Belongs to the PTH family.</text>
</comment>
<reference evidence="6" key="1">
    <citation type="submission" date="2020-11" db="EMBL/GenBank/DDBJ databases">
        <authorList>
            <person name="Tran Van P."/>
        </authorList>
    </citation>
    <scope>NUCLEOTIDE SEQUENCE</scope>
</reference>
<evidence type="ECO:0000256" key="5">
    <source>
        <dbReference type="ARBA" id="ARBA00038063"/>
    </source>
</evidence>
<sequence length="94" mass="10627">MNLRLHLAQRLGNIGKEYQNTRHNVGFITVNHLSDYYKLSWRTKDKFNADISEGLIGPYKLLLVKPLTYMNLSGKALGGTHGGHNGLKSINQYL</sequence>
<dbReference type="Gene3D" id="3.40.50.1470">
    <property type="entry name" value="Peptidyl-tRNA hydrolase"/>
    <property type="match status" value="1"/>
</dbReference>
<evidence type="ECO:0000256" key="3">
    <source>
        <dbReference type="ARBA" id="ARBA00022801"/>
    </source>
</evidence>
<evidence type="ECO:0000256" key="1">
    <source>
        <dbReference type="ARBA" id="ARBA00013260"/>
    </source>
</evidence>
<organism evidence="6">
    <name type="scientific">Oppiella nova</name>
    <dbReference type="NCBI Taxonomy" id="334625"/>
    <lineage>
        <taxon>Eukaryota</taxon>
        <taxon>Metazoa</taxon>
        <taxon>Ecdysozoa</taxon>
        <taxon>Arthropoda</taxon>
        <taxon>Chelicerata</taxon>
        <taxon>Arachnida</taxon>
        <taxon>Acari</taxon>
        <taxon>Acariformes</taxon>
        <taxon>Sarcoptiformes</taxon>
        <taxon>Oribatida</taxon>
        <taxon>Brachypylina</taxon>
        <taxon>Oppioidea</taxon>
        <taxon>Oppiidae</taxon>
        <taxon>Oppiella</taxon>
    </lineage>
</organism>
<dbReference type="PROSITE" id="PS01195">
    <property type="entry name" value="PEPT_TRNA_HYDROL_1"/>
    <property type="match status" value="1"/>
</dbReference>
<dbReference type="InterPro" id="IPR001328">
    <property type="entry name" value="Pept_tRNA_hydro"/>
</dbReference>
<dbReference type="GO" id="GO:0000049">
    <property type="term" value="F:tRNA binding"/>
    <property type="evidence" value="ECO:0007669"/>
    <property type="project" value="UniProtKB-KW"/>
</dbReference>
<dbReference type="AlphaFoldDB" id="A0A7R9MG27"/>